<evidence type="ECO:0000313" key="11">
    <source>
        <dbReference type="EMBL" id="VDC33969.1"/>
    </source>
</evidence>
<dbReference type="HAMAP" id="MF_00956">
    <property type="entry name" value="GDP_fucose_synth"/>
    <property type="match status" value="1"/>
</dbReference>
<feature type="binding site" evidence="9">
    <location>
        <position position="205"/>
    </location>
    <ligand>
        <name>substrate</name>
    </ligand>
</feature>
<feature type="binding site" evidence="9">
    <location>
        <position position="182"/>
    </location>
    <ligand>
        <name>NADP(+)</name>
        <dbReference type="ChEBI" id="CHEBI:58349"/>
    </ligand>
</feature>
<dbReference type="FunFam" id="3.40.50.720:FF:000101">
    <property type="entry name" value="GDP-L-fucose synthase"/>
    <property type="match status" value="1"/>
</dbReference>
<dbReference type="RefSeq" id="WP_124088828.1">
    <property type="nucleotide sequence ID" value="NZ_UXAW01000138.1"/>
</dbReference>
<evidence type="ECO:0000256" key="4">
    <source>
        <dbReference type="ARBA" id="ARBA00022857"/>
    </source>
</evidence>
<dbReference type="InterPro" id="IPR001509">
    <property type="entry name" value="Epimerase_deHydtase"/>
</dbReference>
<dbReference type="OrthoDB" id="9811425at2"/>
<dbReference type="Pfam" id="PF01370">
    <property type="entry name" value="Epimerase"/>
    <property type="match status" value="1"/>
</dbReference>
<dbReference type="InterPro" id="IPR028614">
    <property type="entry name" value="GDP_fucose/colitose_synth"/>
</dbReference>
<dbReference type="UniPathway" id="UPA00128">
    <property type="reaction ID" value="UER00191"/>
</dbReference>
<evidence type="ECO:0000313" key="12">
    <source>
        <dbReference type="Proteomes" id="UP000277498"/>
    </source>
</evidence>
<feature type="binding site" evidence="9">
    <location>
        <begin position="166"/>
        <end position="169"/>
    </location>
    <ligand>
        <name>NADP(+)</name>
        <dbReference type="ChEBI" id="CHEBI:58349"/>
    </ligand>
</feature>
<dbReference type="CDD" id="cd05239">
    <property type="entry name" value="GDP_FS_SDR_e"/>
    <property type="match status" value="1"/>
</dbReference>
<name>A0A3P5XT19_9RHOB</name>
<dbReference type="GO" id="GO:0042351">
    <property type="term" value="P:'de novo' GDP-L-fucose biosynthetic process"/>
    <property type="evidence" value="ECO:0007669"/>
    <property type="project" value="UniProtKB-UniRule"/>
</dbReference>
<dbReference type="Proteomes" id="UP000277498">
    <property type="component" value="Unassembled WGS sequence"/>
</dbReference>
<gene>
    <name evidence="9 11" type="primary">fcl</name>
    <name evidence="11" type="ORF">XINFAN_04170</name>
</gene>
<reference evidence="11 12" key="1">
    <citation type="submission" date="2018-11" db="EMBL/GenBank/DDBJ databases">
        <authorList>
            <person name="Criscuolo A."/>
        </authorList>
    </citation>
    <scope>NUCLEOTIDE SEQUENCE [LARGE SCALE GENOMIC DNA]</scope>
    <source>
        <strain evidence="11">ACIP111625</strain>
    </source>
</reference>
<feature type="binding site" evidence="9">
    <location>
        <position position="190"/>
    </location>
    <ligand>
        <name>substrate</name>
    </ligand>
</feature>
<keyword evidence="4 9" id="KW-0521">NADP</keyword>
<evidence type="ECO:0000256" key="8">
    <source>
        <dbReference type="ARBA" id="ARBA00051935"/>
    </source>
</evidence>
<dbReference type="Gene3D" id="3.40.50.720">
    <property type="entry name" value="NAD(P)-binding Rossmann-like Domain"/>
    <property type="match status" value="1"/>
</dbReference>
<dbReference type="Gene3D" id="3.90.25.10">
    <property type="entry name" value="UDP-galactose 4-epimerase, domain 1"/>
    <property type="match status" value="1"/>
</dbReference>
<evidence type="ECO:0000256" key="5">
    <source>
        <dbReference type="ARBA" id="ARBA00023002"/>
    </source>
</evidence>
<protein>
    <recommendedName>
        <fullName evidence="3 9">GDP-L-fucose synthase</fullName>
        <ecNumber evidence="3 9">1.1.1.271</ecNumber>
    </recommendedName>
    <alternativeName>
        <fullName evidence="9">GDP-4-keto-6-deoxy-D-mannose-3,5-epimerase-4-reductase</fullName>
    </alternativeName>
</protein>
<feature type="domain" description="NAD-dependent epimerase/dehydratase" evidence="10">
    <location>
        <begin position="10"/>
        <end position="240"/>
    </location>
</feature>
<evidence type="ECO:0000259" key="10">
    <source>
        <dbReference type="Pfam" id="PF01370"/>
    </source>
</evidence>
<feature type="site" description="Important for catalytic activity" evidence="9">
    <location>
        <position position="112"/>
    </location>
</feature>
<keyword evidence="5 9" id="KW-0560">Oxidoreductase</keyword>
<dbReference type="EMBL" id="UXAW01000138">
    <property type="protein sequence ID" value="VDC33969.1"/>
    <property type="molecule type" value="Genomic_DNA"/>
</dbReference>
<dbReference type="PANTHER" id="PTHR43238">
    <property type="entry name" value="GDP-L-FUCOSE SYNTHASE"/>
    <property type="match status" value="1"/>
</dbReference>
<dbReference type="GO" id="GO:0016853">
    <property type="term" value="F:isomerase activity"/>
    <property type="evidence" value="ECO:0007669"/>
    <property type="project" value="UniProtKB-KW"/>
</dbReference>
<evidence type="ECO:0000256" key="1">
    <source>
        <dbReference type="ARBA" id="ARBA00004883"/>
    </source>
</evidence>
<dbReference type="SUPFAM" id="SSF51735">
    <property type="entry name" value="NAD(P)-binding Rossmann-fold domains"/>
    <property type="match status" value="1"/>
</dbReference>
<feature type="binding site" evidence="9">
    <location>
        <position position="272"/>
    </location>
    <ligand>
        <name>substrate</name>
    </ligand>
</feature>
<comment type="pathway">
    <text evidence="1 9">Nucleotide-sugar biosynthesis; GDP-L-fucose biosynthesis via de novo pathway; GDP-L-fucose from GDP-alpha-D-mannose: step 2/2.</text>
</comment>
<dbReference type="GO" id="GO:0050577">
    <property type="term" value="F:GDP-L-fucose synthase activity"/>
    <property type="evidence" value="ECO:0007669"/>
    <property type="project" value="UniProtKB-UniRule"/>
</dbReference>
<feature type="active site" description="Proton donor/acceptor" evidence="9">
    <location>
        <position position="139"/>
    </location>
</feature>
<evidence type="ECO:0000256" key="9">
    <source>
        <dbReference type="HAMAP-Rule" id="MF_00956"/>
    </source>
</evidence>
<feature type="binding site" evidence="9">
    <location>
        <position position="212"/>
    </location>
    <ligand>
        <name>substrate</name>
    </ligand>
</feature>
<comment type="similarity">
    <text evidence="2 9">Belongs to the NAD(P)-dependent epimerase/dehydratase family. Fucose synthase subfamily.</text>
</comment>
<keyword evidence="7 9" id="KW-0511">Multifunctional enzyme</keyword>
<organism evidence="11 12">
    <name type="scientific">Pseudogemmobacter humi</name>
    <dbReference type="NCBI Taxonomy" id="2483812"/>
    <lineage>
        <taxon>Bacteria</taxon>
        <taxon>Pseudomonadati</taxon>
        <taxon>Pseudomonadota</taxon>
        <taxon>Alphaproteobacteria</taxon>
        <taxon>Rhodobacterales</taxon>
        <taxon>Paracoccaceae</taxon>
        <taxon>Pseudogemmobacter</taxon>
    </lineage>
</organism>
<feature type="binding site" evidence="9">
    <location>
        <begin position="108"/>
        <end position="111"/>
    </location>
    <ligand>
        <name>NADP(+)</name>
        <dbReference type="ChEBI" id="CHEBI:58349"/>
    </ligand>
</feature>
<feature type="binding site" evidence="9">
    <location>
        <position position="143"/>
    </location>
    <ligand>
        <name>NADP(+)</name>
        <dbReference type="ChEBI" id="CHEBI:58349"/>
    </ligand>
</feature>
<dbReference type="PANTHER" id="PTHR43238:SF1">
    <property type="entry name" value="GDP-L-FUCOSE SYNTHASE"/>
    <property type="match status" value="1"/>
</dbReference>
<sequence length="315" mass="34640">MTYALTNKRIWVAGHRGMVGGAVVRRLASEGCEVITAGRDVVDLVEQAQVHAWMAEEKPDAIVLAAAKVGGIKANNDFPVDFLYQNLMIEANILQAAHENDVGRVLFLGSSCIYPKLAPQPIPEDSLLTGPLEPTNEWYAIAKIAGIRLTQAYRQQHGRDWISAMPTNLYGPGDNYDLNSSHVLPALLRKFHEAKVTGAEQVVVWGSGTPLREFMHCDDLADALVFLLKSYSGHEHVNVGSGTEVTIRELAETIAKVVGYEAELVFDATKPDGTPRKLMDSARLHAMGWNKVRNLEEGIRDAYRAFLAHEDIEAA</sequence>
<comment type="catalytic activity">
    <reaction evidence="8 9">
        <text>GDP-beta-L-fucose + NADP(+) = GDP-4-dehydro-alpha-D-rhamnose + NADPH + H(+)</text>
        <dbReference type="Rhea" id="RHEA:18885"/>
        <dbReference type="ChEBI" id="CHEBI:15378"/>
        <dbReference type="ChEBI" id="CHEBI:57273"/>
        <dbReference type="ChEBI" id="CHEBI:57783"/>
        <dbReference type="ChEBI" id="CHEBI:57964"/>
        <dbReference type="ChEBI" id="CHEBI:58349"/>
        <dbReference type="EC" id="1.1.1.271"/>
    </reaction>
</comment>
<dbReference type="AlphaFoldDB" id="A0A3P5XT19"/>
<feature type="site" description="Important for catalytic activity" evidence="9">
    <location>
        <position position="110"/>
    </location>
</feature>
<evidence type="ECO:0000256" key="6">
    <source>
        <dbReference type="ARBA" id="ARBA00023235"/>
    </source>
</evidence>
<dbReference type="GO" id="GO:0070401">
    <property type="term" value="F:NADP+ binding"/>
    <property type="evidence" value="ECO:0007669"/>
    <property type="project" value="UniProtKB-UniRule"/>
</dbReference>
<evidence type="ECO:0000256" key="7">
    <source>
        <dbReference type="ARBA" id="ARBA00023268"/>
    </source>
</evidence>
<evidence type="ECO:0000256" key="2">
    <source>
        <dbReference type="ARBA" id="ARBA00005959"/>
    </source>
</evidence>
<comment type="function">
    <text evidence="9">Catalyzes the two-step NADP-dependent conversion of GDP-4-dehydro-6-deoxy-D-mannose to GDP-fucose, involving an epimerase and a reductase reaction.</text>
</comment>
<dbReference type="InterPro" id="IPR036291">
    <property type="entry name" value="NAD(P)-bd_dom_sf"/>
</dbReference>
<feature type="binding site" evidence="9">
    <location>
        <begin position="14"/>
        <end position="20"/>
    </location>
    <ligand>
        <name>NADP(+)</name>
        <dbReference type="ChEBI" id="CHEBI:58349"/>
    </ligand>
</feature>
<evidence type="ECO:0000256" key="3">
    <source>
        <dbReference type="ARBA" id="ARBA00012371"/>
    </source>
</evidence>
<dbReference type="EC" id="1.1.1.271" evidence="3 9"/>
<keyword evidence="12" id="KW-1185">Reference proteome</keyword>
<proteinExistence type="inferred from homology"/>
<keyword evidence="6 9" id="KW-0413">Isomerase</keyword>
<accession>A0A3P5XT19</accession>